<name>A0ABN9VI44_9DINO</name>
<reference evidence="2" key="1">
    <citation type="submission" date="2023-10" db="EMBL/GenBank/DDBJ databases">
        <authorList>
            <person name="Chen Y."/>
            <person name="Shah S."/>
            <person name="Dougan E. K."/>
            <person name="Thang M."/>
            <person name="Chan C."/>
        </authorList>
    </citation>
    <scope>NUCLEOTIDE SEQUENCE [LARGE SCALE GENOMIC DNA]</scope>
</reference>
<evidence type="ECO:0000313" key="3">
    <source>
        <dbReference type="Proteomes" id="UP001189429"/>
    </source>
</evidence>
<feature type="compositionally biased region" description="Low complexity" evidence="1">
    <location>
        <begin position="358"/>
        <end position="376"/>
    </location>
</feature>
<feature type="compositionally biased region" description="Low complexity" evidence="1">
    <location>
        <begin position="329"/>
        <end position="348"/>
    </location>
</feature>
<gene>
    <name evidence="2" type="ORF">PCOR1329_LOCUS58221</name>
</gene>
<evidence type="ECO:0000256" key="1">
    <source>
        <dbReference type="SAM" id="MobiDB-lite"/>
    </source>
</evidence>
<feature type="region of interest" description="Disordered" evidence="1">
    <location>
        <begin position="317"/>
        <end position="452"/>
    </location>
</feature>
<feature type="compositionally biased region" description="Low complexity" evidence="1">
    <location>
        <begin position="413"/>
        <end position="422"/>
    </location>
</feature>
<organism evidence="2 3">
    <name type="scientific">Prorocentrum cordatum</name>
    <dbReference type="NCBI Taxonomy" id="2364126"/>
    <lineage>
        <taxon>Eukaryota</taxon>
        <taxon>Sar</taxon>
        <taxon>Alveolata</taxon>
        <taxon>Dinophyceae</taxon>
        <taxon>Prorocentrales</taxon>
        <taxon>Prorocentraceae</taxon>
        <taxon>Prorocentrum</taxon>
    </lineage>
</organism>
<feature type="compositionally biased region" description="Low complexity" evidence="1">
    <location>
        <begin position="391"/>
        <end position="403"/>
    </location>
</feature>
<feature type="region of interest" description="Disordered" evidence="1">
    <location>
        <begin position="52"/>
        <end position="72"/>
    </location>
</feature>
<accession>A0ABN9VI44</accession>
<dbReference type="EMBL" id="CAUYUJ010017214">
    <property type="protein sequence ID" value="CAK0872875.1"/>
    <property type="molecule type" value="Genomic_DNA"/>
</dbReference>
<comment type="caution">
    <text evidence="2">The sequence shown here is derived from an EMBL/GenBank/DDBJ whole genome shotgun (WGS) entry which is preliminary data.</text>
</comment>
<protein>
    <submittedName>
        <fullName evidence="2">Uncharacterized protein</fullName>
    </submittedName>
</protein>
<feature type="compositionally biased region" description="Basic and acidic residues" evidence="1">
    <location>
        <begin position="437"/>
        <end position="452"/>
    </location>
</feature>
<evidence type="ECO:0000313" key="2">
    <source>
        <dbReference type="EMBL" id="CAK0872875.1"/>
    </source>
</evidence>
<sequence length="452" mass="47358">MLAALCEAATWARREKREGRRREGCFGGVVARLPVLKAGFCLGGGGSKAALADSRPSAEQPWRRPPVPARTKEDLGLLEAQAQQLRRTIARRKTVEGAGGARRRRELGRDAQVGAVSLLRDAALRSQFTARGRLRVKFGFCVMAEAAAAGRGGARAAIFCGAAGPRRRLPRGRRAAPAAYGGCGRPYLELCARLWVARPMVTAAQTGGEHREKALDQLFSRKGRGRAYADTHFAGHLLAADRAEHFVRAFDAASRRLQRARGRATDVRLLAATVALLRAARSGCARFPRAPERASPLRARLAAPPAAPLLPRPGAGALGFCPPPRRAPRGAAAAPPRLFASPGRQSFSPPRPPPSPRRAPCCGGAAAPDGAAAAPRRLARAAARTRPREMGAPGCGRARAAPGGRAGGGAVDAEPFGGARAAPGGGEDVTARAQENPGDHVKGPELRGARAR</sequence>
<keyword evidence="3" id="KW-1185">Reference proteome</keyword>
<proteinExistence type="predicted"/>
<dbReference type="Proteomes" id="UP001189429">
    <property type="component" value="Unassembled WGS sequence"/>
</dbReference>